<dbReference type="Proteomes" id="UP000308600">
    <property type="component" value="Unassembled WGS sequence"/>
</dbReference>
<evidence type="ECO:0000313" key="1">
    <source>
        <dbReference type="EMBL" id="TFK63726.1"/>
    </source>
</evidence>
<protein>
    <submittedName>
        <fullName evidence="1">Uncharacterized protein</fullName>
    </submittedName>
</protein>
<gene>
    <name evidence="1" type="ORF">BDN72DRAFT_775561</name>
</gene>
<reference evidence="1 2" key="1">
    <citation type="journal article" date="2019" name="Nat. Ecol. Evol.">
        <title>Megaphylogeny resolves global patterns of mushroom evolution.</title>
        <authorList>
            <person name="Varga T."/>
            <person name="Krizsan K."/>
            <person name="Foldi C."/>
            <person name="Dima B."/>
            <person name="Sanchez-Garcia M."/>
            <person name="Sanchez-Ramirez S."/>
            <person name="Szollosi G.J."/>
            <person name="Szarkandi J.G."/>
            <person name="Papp V."/>
            <person name="Albert L."/>
            <person name="Andreopoulos W."/>
            <person name="Angelini C."/>
            <person name="Antonin V."/>
            <person name="Barry K.W."/>
            <person name="Bougher N.L."/>
            <person name="Buchanan P."/>
            <person name="Buyck B."/>
            <person name="Bense V."/>
            <person name="Catcheside P."/>
            <person name="Chovatia M."/>
            <person name="Cooper J."/>
            <person name="Damon W."/>
            <person name="Desjardin D."/>
            <person name="Finy P."/>
            <person name="Geml J."/>
            <person name="Haridas S."/>
            <person name="Hughes K."/>
            <person name="Justo A."/>
            <person name="Karasinski D."/>
            <person name="Kautmanova I."/>
            <person name="Kiss B."/>
            <person name="Kocsube S."/>
            <person name="Kotiranta H."/>
            <person name="LaButti K.M."/>
            <person name="Lechner B.E."/>
            <person name="Liimatainen K."/>
            <person name="Lipzen A."/>
            <person name="Lukacs Z."/>
            <person name="Mihaltcheva S."/>
            <person name="Morgado L.N."/>
            <person name="Niskanen T."/>
            <person name="Noordeloos M.E."/>
            <person name="Ohm R.A."/>
            <person name="Ortiz-Santana B."/>
            <person name="Ovrebo C."/>
            <person name="Racz N."/>
            <person name="Riley R."/>
            <person name="Savchenko A."/>
            <person name="Shiryaev A."/>
            <person name="Soop K."/>
            <person name="Spirin V."/>
            <person name="Szebenyi C."/>
            <person name="Tomsovsky M."/>
            <person name="Tulloss R.E."/>
            <person name="Uehling J."/>
            <person name="Grigoriev I.V."/>
            <person name="Vagvolgyi C."/>
            <person name="Papp T."/>
            <person name="Martin F.M."/>
            <person name="Miettinen O."/>
            <person name="Hibbett D.S."/>
            <person name="Nagy L.G."/>
        </authorList>
    </citation>
    <scope>NUCLEOTIDE SEQUENCE [LARGE SCALE GENOMIC DNA]</scope>
    <source>
        <strain evidence="1 2">NL-1719</strain>
    </source>
</reference>
<keyword evidence="2" id="KW-1185">Reference proteome</keyword>
<organism evidence="1 2">
    <name type="scientific">Pluteus cervinus</name>
    <dbReference type="NCBI Taxonomy" id="181527"/>
    <lineage>
        <taxon>Eukaryota</taxon>
        <taxon>Fungi</taxon>
        <taxon>Dikarya</taxon>
        <taxon>Basidiomycota</taxon>
        <taxon>Agaricomycotina</taxon>
        <taxon>Agaricomycetes</taxon>
        <taxon>Agaricomycetidae</taxon>
        <taxon>Agaricales</taxon>
        <taxon>Pluteineae</taxon>
        <taxon>Pluteaceae</taxon>
        <taxon>Pluteus</taxon>
    </lineage>
</organism>
<feature type="non-terminal residue" evidence="1">
    <location>
        <position position="1"/>
    </location>
</feature>
<proteinExistence type="predicted"/>
<name>A0ACD3ADI8_9AGAR</name>
<accession>A0ACD3ADI8</accession>
<sequence length="435" mass="48635">IPCGRPPGCESLTPLSLLHPIFGEFLDDCQKHEPTVGDAALARDFVTEMGKIHRDELTRQTALKELLDKHNIHTNEIELTNSRYGAGLTVTSPGGTSAIGEINNDIGSTGAEPLFQASLYYLEATQRKALEVTHSALPCILVLVFGPYIAFAGAAWSERPVVQMLSPAIPCHYHTTDLNLENMLVRHLGAFRKALHSLQTFYARPPDDLSPYPACPYKTSITVKKGDSDQVVKFAYQDRMKHHNVFFGNIRIQDDSMQDKDADPVCIKFVTRYCQDAHELLAREGLAPKLIGVERLPGGLYAVIMEDFGDNYINLFHYIEEHKDFRTSQQYAASRNAFEDRFKAGLNKLHDAGLVHGDVRNTNILVDKNSPDLAGAFYLIDYDWSGKDGEVKYPLTLNTKSVKRPDGAIGSGFIQKDHDIAMVKYLWKLTSYEES</sequence>
<evidence type="ECO:0000313" key="2">
    <source>
        <dbReference type="Proteomes" id="UP000308600"/>
    </source>
</evidence>
<dbReference type="EMBL" id="ML208508">
    <property type="protein sequence ID" value="TFK63726.1"/>
    <property type="molecule type" value="Genomic_DNA"/>
</dbReference>